<evidence type="ECO:0000313" key="3">
    <source>
        <dbReference type="Proteomes" id="UP000515472"/>
    </source>
</evidence>
<proteinExistence type="predicted"/>
<dbReference type="AlphaFoldDB" id="A0A6S6M4V6"/>
<dbReference type="InterPro" id="IPR000182">
    <property type="entry name" value="GNAT_dom"/>
</dbReference>
<name>A0A6S6M4V6_9BACT</name>
<dbReference type="KEGG" id="gbn:GEOBRER4_11350"/>
<evidence type="ECO:0000259" key="1">
    <source>
        <dbReference type="PROSITE" id="PS51186"/>
    </source>
</evidence>
<dbReference type="PROSITE" id="PS51186">
    <property type="entry name" value="GNAT"/>
    <property type="match status" value="1"/>
</dbReference>
<dbReference type="EMBL" id="AP023213">
    <property type="protein sequence ID" value="BCG46385.1"/>
    <property type="molecule type" value="Genomic_DNA"/>
</dbReference>
<dbReference type="PANTHER" id="PTHR47237">
    <property type="entry name" value="SLL0310 PROTEIN"/>
    <property type="match status" value="1"/>
</dbReference>
<evidence type="ECO:0000313" key="2">
    <source>
        <dbReference type="EMBL" id="BCG46385.1"/>
    </source>
</evidence>
<dbReference type="Pfam" id="PF00583">
    <property type="entry name" value="Acetyltransf_1"/>
    <property type="match status" value="1"/>
</dbReference>
<dbReference type="PANTHER" id="PTHR47237:SF1">
    <property type="entry name" value="SLL0310 PROTEIN"/>
    <property type="match status" value="1"/>
</dbReference>
<organism evidence="2 3">
    <name type="scientific">Citrifermentans bremense</name>
    <dbReference type="NCBI Taxonomy" id="60035"/>
    <lineage>
        <taxon>Bacteria</taxon>
        <taxon>Pseudomonadati</taxon>
        <taxon>Thermodesulfobacteriota</taxon>
        <taxon>Desulfuromonadia</taxon>
        <taxon>Geobacterales</taxon>
        <taxon>Geobacteraceae</taxon>
        <taxon>Citrifermentans</taxon>
    </lineage>
</organism>
<dbReference type="SUPFAM" id="SSF55729">
    <property type="entry name" value="Acyl-CoA N-acyltransferases (Nat)"/>
    <property type="match status" value="1"/>
</dbReference>
<reference evidence="2 3" key="1">
    <citation type="submission" date="2020-06" db="EMBL/GenBank/DDBJ databases">
        <title>Interaction of electrochemicaly active bacteria, Geobacter bremensis R4 on different carbon anode.</title>
        <authorList>
            <person name="Meng L."/>
            <person name="Yoshida N."/>
        </authorList>
    </citation>
    <scope>NUCLEOTIDE SEQUENCE [LARGE SCALE GENOMIC DNA]</scope>
    <source>
        <strain evidence="2 3">R4</strain>
    </source>
</reference>
<dbReference type="Proteomes" id="UP000515472">
    <property type="component" value="Chromosome"/>
</dbReference>
<dbReference type="RefSeq" id="WP_185244601.1">
    <property type="nucleotide sequence ID" value="NZ_AP023213.1"/>
</dbReference>
<keyword evidence="2" id="KW-0808">Transferase</keyword>
<dbReference type="InterPro" id="IPR041496">
    <property type="entry name" value="YitH/HolE_GNAT"/>
</dbReference>
<accession>A0A6S6M4V6</accession>
<feature type="domain" description="N-acetyltransferase" evidence="1">
    <location>
        <begin position="1"/>
        <end position="148"/>
    </location>
</feature>
<dbReference type="Gene3D" id="3.40.630.30">
    <property type="match status" value="1"/>
</dbReference>
<dbReference type="GO" id="GO:0016747">
    <property type="term" value="F:acyltransferase activity, transferring groups other than amino-acyl groups"/>
    <property type="evidence" value="ECO:0007669"/>
    <property type="project" value="InterPro"/>
</dbReference>
<dbReference type="InterPro" id="IPR016181">
    <property type="entry name" value="Acyl_CoA_acyltransferase"/>
</dbReference>
<gene>
    <name evidence="2" type="ORF">GEOBRER4_11350</name>
</gene>
<dbReference type="Pfam" id="PF18014">
    <property type="entry name" value="Acetyltransf_18"/>
    <property type="match status" value="1"/>
</dbReference>
<sequence length="266" mass="28963">MVTPFLDTDIPPFLSMAKEEGWICHRWEFDFLLKNFAQGCLVKRDGKSALGYITSVQFGRSGWIGNLLVQQEFRRSGIGRELMQGAISALLKSGVETVWLTASEQGVELYRRLGFVPTDHICRWSGEGAGKGLLQPGVPDFELVKAVDREGWGERRDSLLVATCSRGSLFSSSAGFICCQPWEDGTQIGPWGCLVASQAWPLLDQALSGVKGRVFLDVPASNLAASALLGQSGFFVKGRSTLMHLGTEPRYHPGKVFALASMGSMG</sequence>
<dbReference type="InterPro" id="IPR052729">
    <property type="entry name" value="Acyl/Acetyltrans_Enzymes"/>
</dbReference>
<keyword evidence="3" id="KW-1185">Reference proteome</keyword>
<protein>
    <submittedName>
        <fullName evidence="2">N-acetyltransferase</fullName>
    </submittedName>
</protein>
<dbReference type="Gene3D" id="3.40.630.90">
    <property type="match status" value="1"/>
</dbReference>
<dbReference type="CDD" id="cd04301">
    <property type="entry name" value="NAT_SF"/>
    <property type="match status" value="1"/>
</dbReference>